<dbReference type="AlphaFoldDB" id="A0A0B2SJZ8"/>
<accession>A0A0B2SJZ8</accession>
<dbReference type="InterPro" id="IPR009091">
    <property type="entry name" value="RCC1/BLIP-II"/>
</dbReference>
<organism evidence="1">
    <name type="scientific">Glycine soja</name>
    <name type="common">Wild soybean</name>
    <dbReference type="NCBI Taxonomy" id="3848"/>
    <lineage>
        <taxon>Eukaryota</taxon>
        <taxon>Viridiplantae</taxon>
        <taxon>Streptophyta</taxon>
        <taxon>Embryophyta</taxon>
        <taxon>Tracheophyta</taxon>
        <taxon>Spermatophyta</taxon>
        <taxon>Magnoliopsida</taxon>
        <taxon>eudicotyledons</taxon>
        <taxon>Gunneridae</taxon>
        <taxon>Pentapetalae</taxon>
        <taxon>rosids</taxon>
        <taxon>fabids</taxon>
        <taxon>Fabales</taxon>
        <taxon>Fabaceae</taxon>
        <taxon>Papilionoideae</taxon>
        <taxon>50 kb inversion clade</taxon>
        <taxon>NPAAA clade</taxon>
        <taxon>indigoferoid/millettioid clade</taxon>
        <taxon>Phaseoleae</taxon>
        <taxon>Glycine</taxon>
        <taxon>Glycine subgen. Soja</taxon>
    </lineage>
</organism>
<evidence type="ECO:0000313" key="1">
    <source>
        <dbReference type="EMBL" id="KHN45350.1"/>
    </source>
</evidence>
<dbReference type="SUPFAM" id="SSF50985">
    <property type="entry name" value="RCC1/BLIP-II"/>
    <property type="match status" value="1"/>
</dbReference>
<reference evidence="1" key="1">
    <citation type="submission" date="2014-07" db="EMBL/GenBank/DDBJ databases">
        <title>Identification of a novel salt tolerance gene in wild soybean by whole-genome sequencing.</title>
        <authorList>
            <person name="Lam H.-M."/>
            <person name="Qi X."/>
            <person name="Li M.-W."/>
            <person name="Liu X."/>
            <person name="Xie M."/>
            <person name="Ni M."/>
            <person name="Xu X."/>
        </authorList>
    </citation>
    <scope>NUCLEOTIDE SEQUENCE [LARGE SCALE GENOMIC DNA]</scope>
    <source>
        <tissue evidence="1">Root</tissue>
    </source>
</reference>
<name>A0A0B2SJZ8_GLYSO</name>
<gene>
    <name evidence="1" type="ORF">glysoja_045843</name>
</gene>
<dbReference type="Proteomes" id="UP000053555">
    <property type="component" value="Unassembled WGS sequence"/>
</dbReference>
<dbReference type="Pfam" id="PF13540">
    <property type="entry name" value="RCC1_2"/>
    <property type="match status" value="1"/>
</dbReference>
<sequence>MALFYSRILPSESPRFAPSWLASERHLAEEPMPRLNRHLGQTAKKMETEYRNMSGESHVCGLNSSGYLVCRGSNDFGQIDVPERDALEFFGLALGVEHT</sequence>
<dbReference type="EMBL" id="KN642346">
    <property type="protein sequence ID" value="KHN45350.1"/>
    <property type="molecule type" value="Genomic_DNA"/>
</dbReference>
<protein>
    <submittedName>
        <fullName evidence="1">Uncharacterized protein</fullName>
    </submittedName>
</protein>
<proteinExistence type="predicted"/>